<dbReference type="AlphaFoldDB" id="A0A917ZT81"/>
<dbReference type="Proteomes" id="UP000641932">
    <property type="component" value="Unassembled WGS sequence"/>
</dbReference>
<sequence length="79" mass="7823">MRRLDGKGAAVDGAGRRGGKDVAVGRGRWAGWHGRLPWAGPVGGVAAEAAVGGIGRLGGWVGGPAAGGGRSAGWLRRQP</sequence>
<keyword evidence="3" id="KW-1185">Reference proteome</keyword>
<name>A0A917ZT81_9ACTN</name>
<protein>
    <submittedName>
        <fullName evidence="2">Uncharacterized protein</fullName>
    </submittedName>
</protein>
<comment type="caution">
    <text evidence="2">The sequence shown here is derived from an EMBL/GenBank/DDBJ whole genome shotgun (WGS) entry which is preliminary data.</text>
</comment>
<reference evidence="2" key="2">
    <citation type="submission" date="2020-09" db="EMBL/GenBank/DDBJ databases">
        <authorList>
            <person name="Sun Q."/>
            <person name="Zhou Y."/>
        </authorList>
    </citation>
    <scope>NUCLEOTIDE SEQUENCE</scope>
    <source>
        <strain evidence="2">CGMCC 4.7201</strain>
    </source>
</reference>
<feature type="region of interest" description="Disordered" evidence="1">
    <location>
        <begin position="1"/>
        <end position="22"/>
    </location>
</feature>
<reference evidence="2" key="1">
    <citation type="journal article" date="2014" name="Int. J. Syst. Evol. Microbiol.">
        <title>Complete genome sequence of Corynebacterium casei LMG S-19264T (=DSM 44701T), isolated from a smear-ripened cheese.</title>
        <authorList>
            <consortium name="US DOE Joint Genome Institute (JGI-PGF)"/>
            <person name="Walter F."/>
            <person name="Albersmeier A."/>
            <person name="Kalinowski J."/>
            <person name="Ruckert C."/>
        </authorList>
    </citation>
    <scope>NUCLEOTIDE SEQUENCE</scope>
    <source>
        <strain evidence="2">CGMCC 4.7201</strain>
    </source>
</reference>
<evidence type="ECO:0000313" key="3">
    <source>
        <dbReference type="Proteomes" id="UP000641932"/>
    </source>
</evidence>
<dbReference type="EMBL" id="BMMS01000021">
    <property type="protein sequence ID" value="GGO93802.1"/>
    <property type="molecule type" value="Genomic_DNA"/>
</dbReference>
<organism evidence="2 3">
    <name type="scientific">Wenjunlia tyrosinilytica</name>
    <dbReference type="NCBI Taxonomy" id="1544741"/>
    <lineage>
        <taxon>Bacteria</taxon>
        <taxon>Bacillati</taxon>
        <taxon>Actinomycetota</taxon>
        <taxon>Actinomycetes</taxon>
        <taxon>Kitasatosporales</taxon>
        <taxon>Streptomycetaceae</taxon>
        <taxon>Wenjunlia</taxon>
    </lineage>
</organism>
<evidence type="ECO:0000256" key="1">
    <source>
        <dbReference type="SAM" id="MobiDB-lite"/>
    </source>
</evidence>
<accession>A0A917ZT81</accession>
<evidence type="ECO:0000313" key="2">
    <source>
        <dbReference type="EMBL" id="GGO93802.1"/>
    </source>
</evidence>
<gene>
    <name evidence="2" type="ORF">GCM10012280_47160</name>
</gene>
<proteinExistence type="predicted"/>